<dbReference type="InterPro" id="IPR032675">
    <property type="entry name" value="LRR_dom_sf"/>
</dbReference>
<dbReference type="PROSITE" id="PS51450">
    <property type="entry name" value="LRR"/>
    <property type="match status" value="3"/>
</dbReference>
<protein>
    <submittedName>
        <fullName evidence="5">Serine threonine-kinase 11-interacting</fullName>
    </submittedName>
</protein>
<evidence type="ECO:0000313" key="6">
    <source>
        <dbReference type="Proteomes" id="UP000276133"/>
    </source>
</evidence>
<dbReference type="PANTHER" id="PTHR15454">
    <property type="entry name" value="NISCHARIN RELATED"/>
    <property type="match status" value="1"/>
</dbReference>
<comment type="subcellular location">
    <subcellularLocation>
        <location evidence="1">Cytoplasm</location>
    </subcellularLocation>
</comment>
<keyword evidence="5" id="KW-0418">Kinase</keyword>
<evidence type="ECO:0000256" key="3">
    <source>
        <dbReference type="ARBA" id="ARBA00022614"/>
    </source>
</evidence>
<dbReference type="GO" id="GO:0005737">
    <property type="term" value="C:cytoplasm"/>
    <property type="evidence" value="ECO:0007669"/>
    <property type="project" value="UniProtKB-SubCell"/>
</dbReference>
<dbReference type="Proteomes" id="UP000276133">
    <property type="component" value="Unassembled WGS sequence"/>
</dbReference>
<dbReference type="SUPFAM" id="SSF52058">
    <property type="entry name" value="L domain-like"/>
    <property type="match status" value="1"/>
</dbReference>
<evidence type="ECO:0000256" key="1">
    <source>
        <dbReference type="ARBA" id="ARBA00004496"/>
    </source>
</evidence>
<sequence length="274" mass="31850">MSFNKQNQNHKNYLMLVEFCKFLRQNGDKLFDKDSKLCLRSDQLTVLHEYLQQIIHRDRLSHENTDKYSRRKSSVLNLTNTKEFILLYQSNQLHFIQDFLFKITSLKITSNLGQTSINDSIRLNIFGSITYLELKNIPVLNIYDLENLRKQLETLIAFKSIAKVQDLIQSCGADQSSPSSWPKLNTLKLSYNYLSSLDDSFRLAASIEVLDLSHNNLKNCEQFLHNLPKLKRINLSFNKLEEIPSISESESTSQLEYLDLSYNNIEKINASSKL</sequence>
<dbReference type="EMBL" id="REGN01001209">
    <property type="protein sequence ID" value="RNA36258.1"/>
    <property type="molecule type" value="Genomic_DNA"/>
</dbReference>
<name>A0A3M7SL68_BRAPC</name>
<keyword evidence="2" id="KW-0963">Cytoplasm</keyword>
<keyword evidence="6" id="KW-1185">Reference proteome</keyword>
<keyword evidence="4" id="KW-0677">Repeat</keyword>
<evidence type="ECO:0000256" key="4">
    <source>
        <dbReference type="ARBA" id="ARBA00022737"/>
    </source>
</evidence>
<dbReference type="InterPro" id="IPR001611">
    <property type="entry name" value="Leu-rich_rpt"/>
</dbReference>
<dbReference type="Pfam" id="PF00560">
    <property type="entry name" value="LRR_1"/>
    <property type="match status" value="1"/>
</dbReference>
<proteinExistence type="predicted"/>
<accession>A0A3M7SL68</accession>
<dbReference type="PANTHER" id="PTHR15454:SF69">
    <property type="entry name" value="SERINE_THREONINE-PROTEIN KINASE 11-INTERACTING PROTEIN"/>
    <property type="match status" value="1"/>
</dbReference>
<dbReference type="Pfam" id="PF13855">
    <property type="entry name" value="LRR_8"/>
    <property type="match status" value="1"/>
</dbReference>
<dbReference type="AlphaFoldDB" id="A0A3M7SL68"/>
<dbReference type="OrthoDB" id="7451790at2759"/>
<organism evidence="5 6">
    <name type="scientific">Brachionus plicatilis</name>
    <name type="common">Marine rotifer</name>
    <name type="synonym">Brachionus muelleri</name>
    <dbReference type="NCBI Taxonomy" id="10195"/>
    <lineage>
        <taxon>Eukaryota</taxon>
        <taxon>Metazoa</taxon>
        <taxon>Spiralia</taxon>
        <taxon>Gnathifera</taxon>
        <taxon>Rotifera</taxon>
        <taxon>Eurotatoria</taxon>
        <taxon>Monogononta</taxon>
        <taxon>Pseudotrocha</taxon>
        <taxon>Ploima</taxon>
        <taxon>Brachionidae</taxon>
        <taxon>Brachionus</taxon>
    </lineage>
</organism>
<dbReference type="GO" id="GO:0016301">
    <property type="term" value="F:kinase activity"/>
    <property type="evidence" value="ECO:0007669"/>
    <property type="project" value="UniProtKB-KW"/>
</dbReference>
<dbReference type="STRING" id="10195.A0A3M7SL68"/>
<evidence type="ECO:0000313" key="5">
    <source>
        <dbReference type="EMBL" id="RNA36258.1"/>
    </source>
</evidence>
<dbReference type="Gene3D" id="3.80.10.10">
    <property type="entry name" value="Ribonuclease Inhibitor"/>
    <property type="match status" value="1"/>
</dbReference>
<comment type="caution">
    <text evidence="5">The sequence shown here is derived from an EMBL/GenBank/DDBJ whole genome shotgun (WGS) entry which is preliminary data.</text>
</comment>
<evidence type="ECO:0000256" key="2">
    <source>
        <dbReference type="ARBA" id="ARBA00022490"/>
    </source>
</evidence>
<keyword evidence="3" id="KW-0433">Leucine-rich repeat</keyword>
<reference evidence="5 6" key="1">
    <citation type="journal article" date="2018" name="Sci. Rep.">
        <title>Genomic signatures of local adaptation to the degree of environmental predictability in rotifers.</title>
        <authorList>
            <person name="Franch-Gras L."/>
            <person name="Hahn C."/>
            <person name="Garcia-Roger E.M."/>
            <person name="Carmona M.J."/>
            <person name="Serra M."/>
            <person name="Gomez A."/>
        </authorList>
    </citation>
    <scope>NUCLEOTIDE SEQUENCE [LARGE SCALE GENOMIC DNA]</scope>
    <source>
        <strain evidence="5">HYR1</strain>
    </source>
</reference>
<gene>
    <name evidence="5" type="ORF">BpHYR1_016608</name>
</gene>
<keyword evidence="5" id="KW-0808">Transferase</keyword>